<accession>A0ACC2HSS1</accession>
<sequence length="310" mass="33849">MTLIDRDKFTGNENDLFMYQQPSHSSSSSSSQSEDHHSIVPRGGQAKKKSKDTPKGQTSAVASSLLTGGYFAKVDLYANSRLPFDLPSFRVPIPVYPLLCLAAHYSERVYEKPRGAERDAHVEANWKTGAKAMYIKSVPMDDMGTIVFAIRGTATFMDWAVNLNTAPTAPTGFLDDAGNFCHAGFLSVARKMIAPVATRLRHSAGGAIASLLYMHMLATSKAASSELNLLTGCFKRIHCVTFVLRSAKPHAKVKRTKTVEERLDEGVVAQFANDEKLRGVIWGDPVCHVMKLYAARIEVLAVEAVTAKGL</sequence>
<proteinExistence type="predicted"/>
<dbReference type="EMBL" id="JAPESX010002947">
    <property type="protein sequence ID" value="KAJ8106131.1"/>
    <property type="molecule type" value="Genomic_DNA"/>
</dbReference>
<organism evidence="1 2">
    <name type="scientific">Nemania bipapillata</name>
    <dbReference type="NCBI Taxonomy" id="110536"/>
    <lineage>
        <taxon>Eukaryota</taxon>
        <taxon>Fungi</taxon>
        <taxon>Dikarya</taxon>
        <taxon>Ascomycota</taxon>
        <taxon>Pezizomycotina</taxon>
        <taxon>Sordariomycetes</taxon>
        <taxon>Xylariomycetidae</taxon>
        <taxon>Xylariales</taxon>
        <taxon>Xylariaceae</taxon>
        <taxon>Nemania</taxon>
    </lineage>
</organism>
<dbReference type="Proteomes" id="UP001153334">
    <property type="component" value="Unassembled WGS sequence"/>
</dbReference>
<name>A0ACC2HSS1_9PEZI</name>
<keyword evidence="2" id="KW-1185">Reference proteome</keyword>
<evidence type="ECO:0000313" key="1">
    <source>
        <dbReference type="EMBL" id="KAJ8106131.1"/>
    </source>
</evidence>
<gene>
    <name evidence="1" type="ORF">ONZ43_g7168</name>
</gene>
<protein>
    <submittedName>
        <fullName evidence="1">Uncharacterized protein</fullName>
    </submittedName>
</protein>
<evidence type="ECO:0000313" key="2">
    <source>
        <dbReference type="Proteomes" id="UP001153334"/>
    </source>
</evidence>
<comment type="caution">
    <text evidence="1">The sequence shown here is derived from an EMBL/GenBank/DDBJ whole genome shotgun (WGS) entry which is preliminary data.</text>
</comment>
<reference evidence="1" key="1">
    <citation type="submission" date="2022-11" db="EMBL/GenBank/DDBJ databases">
        <title>Genome Sequence of Nemania bipapillata.</title>
        <authorList>
            <person name="Buettner E."/>
        </authorList>
    </citation>
    <scope>NUCLEOTIDE SEQUENCE</scope>
    <source>
        <strain evidence="1">CP14</strain>
    </source>
</reference>